<dbReference type="EMBL" id="VSSQ01066669">
    <property type="protein sequence ID" value="MPN19165.1"/>
    <property type="molecule type" value="Genomic_DNA"/>
</dbReference>
<reference evidence="2" key="1">
    <citation type="submission" date="2019-08" db="EMBL/GenBank/DDBJ databases">
        <authorList>
            <person name="Kucharzyk K."/>
            <person name="Murdoch R.W."/>
            <person name="Higgins S."/>
            <person name="Loffler F."/>
        </authorList>
    </citation>
    <scope>NUCLEOTIDE SEQUENCE</scope>
</reference>
<evidence type="ECO:0000313" key="2">
    <source>
        <dbReference type="EMBL" id="MPN19165.1"/>
    </source>
</evidence>
<protein>
    <submittedName>
        <fullName evidence="2">Uncharacterized protein</fullName>
    </submittedName>
</protein>
<dbReference type="AlphaFoldDB" id="A0A645FXJ0"/>
<organism evidence="2">
    <name type="scientific">bioreactor metagenome</name>
    <dbReference type="NCBI Taxonomy" id="1076179"/>
    <lineage>
        <taxon>unclassified sequences</taxon>
        <taxon>metagenomes</taxon>
        <taxon>ecological metagenomes</taxon>
    </lineage>
</organism>
<feature type="compositionally biased region" description="Basic and acidic residues" evidence="1">
    <location>
        <begin position="83"/>
        <end position="93"/>
    </location>
</feature>
<name>A0A645FXJ0_9ZZZZ</name>
<accession>A0A645FXJ0</accession>
<gene>
    <name evidence="2" type="ORF">SDC9_166531</name>
</gene>
<evidence type="ECO:0000256" key="1">
    <source>
        <dbReference type="SAM" id="MobiDB-lite"/>
    </source>
</evidence>
<comment type="caution">
    <text evidence="2">The sequence shown here is derived from an EMBL/GenBank/DDBJ whole genome shotgun (WGS) entry which is preliminary data.</text>
</comment>
<sequence length="102" mass="11229">MENLGCFVRNLGKGKACHEGETKGGYRGDSGVDDTVEDQVWELSPYPRVPIIDRHPLLRKSELIHLELCSGLEGVHHQPKQGIDGHDGEENHDCIGQGQSDS</sequence>
<proteinExistence type="predicted"/>
<feature type="region of interest" description="Disordered" evidence="1">
    <location>
        <begin position="76"/>
        <end position="102"/>
    </location>
</feature>